<keyword evidence="4" id="KW-1185">Reference proteome</keyword>
<name>F4QED0_CACFS</name>
<dbReference type="PANTHER" id="PTHR38743:SF2">
    <property type="entry name" value="DUF2185 DOMAIN-CONTAINING PROTEIN"/>
    <property type="match status" value="1"/>
</dbReference>
<feature type="compositionally biased region" description="Low complexity" evidence="1">
    <location>
        <begin position="93"/>
        <end position="106"/>
    </location>
</feature>
<protein>
    <recommendedName>
        <fullName evidence="2">Immunity protein Imm33 domain-containing protein</fullName>
    </recommendedName>
</protein>
<evidence type="ECO:0000313" key="3">
    <source>
        <dbReference type="EMBL" id="EGG14077.1"/>
    </source>
</evidence>
<feature type="region of interest" description="Disordered" evidence="1">
    <location>
        <begin position="85"/>
        <end position="106"/>
    </location>
</feature>
<gene>
    <name evidence="3" type="ORF">DFA_11840</name>
</gene>
<dbReference type="Proteomes" id="UP000007797">
    <property type="component" value="Unassembled WGS sequence"/>
</dbReference>
<sequence>MFELEDVVTKNNLYKYTFTIPSKNQIEALQPGDLVKLIFKQQDPGSGGNRTPVETFAGNVPLSSPYLNSLRSSFNGVVGSPQSCSPQQIPGVNGATPSGNGTTTTSAAAAPAVERMWVIIQSINPDRTEFIGALDNSPVAIGIAKGDASNDTSSYMTEETKNYISQSCLVSNKIIHYQCSAGYIFREEPNHASIIPNDSGWRIFQGEESTDYISNKQNVTIVQLASVLNVDDSFIDFLEHSPNDSFYERKDPFKPWTRIK</sequence>
<dbReference type="EMBL" id="GL883029">
    <property type="protein sequence ID" value="EGG14077.1"/>
    <property type="molecule type" value="Genomic_DNA"/>
</dbReference>
<proteinExistence type="predicted"/>
<accession>F4QED0</accession>
<dbReference type="InterPro" id="IPR018689">
    <property type="entry name" value="Imm33_dom"/>
</dbReference>
<evidence type="ECO:0000313" key="4">
    <source>
        <dbReference type="Proteomes" id="UP000007797"/>
    </source>
</evidence>
<evidence type="ECO:0000259" key="2">
    <source>
        <dbReference type="Pfam" id="PF09951"/>
    </source>
</evidence>
<dbReference type="RefSeq" id="XP_004350785.1">
    <property type="nucleotide sequence ID" value="XM_004350734.1"/>
</dbReference>
<dbReference type="PANTHER" id="PTHR38743">
    <property type="entry name" value="SIMILAR TO GLYOXYLASE I FAMILY PROTEIN"/>
    <property type="match status" value="1"/>
</dbReference>
<dbReference type="Pfam" id="PF09951">
    <property type="entry name" value="Imm33"/>
    <property type="match status" value="1"/>
</dbReference>
<dbReference type="GeneID" id="14865225"/>
<evidence type="ECO:0000256" key="1">
    <source>
        <dbReference type="SAM" id="MobiDB-lite"/>
    </source>
</evidence>
<reference evidence="4" key="1">
    <citation type="journal article" date="2011" name="Genome Res.">
        <title>Phylogeny-wide analysis of social amoeba genomes highlights ancient origins for complex intercellular communication.</title>
        <authorList>
            <person name="Heidel A.J."/>
            <person name="Lawal H.M."/>
            <person name="Felder M."/>
            <person name="Schilde C."/>
            <person name="Helps N.R."/>
            <person name="Tunggal B."/>
            <person name="Rivero F."/>
            <person name="John U."/>
            <person name="Schleicher M."/>
            <person name="Eichinger L."/>
            <person name="Platzer M."/>
            <person name="Noegel A.A."/>
            <person name="Schaap P."/>
            <person name="Gloeckner G."/>
        </authorList>
    </citation>
    <scope>NUCLEOTIDE SEQUENCE [LARGE SCALE GENOMIC DNA]</scope>
    <source>
        <strain evidence="4">SH3</strain>
    </source>
</reference>
<organism evidence="3 4">
    <name type="scientific">Cavenderia fasciculata</name>
    <name type="common">Slime mold</name>
    <name type="synonym">Dictyostelium fasciculatum</name>
    <dbReference type="NCBI Taxonomy" id="261658"/>
    <lineage>
        <taxon>Eukaryota</taxon>
        <taxon>Amoebozoa</taxon>
        <taxon>Evosea</taxon>
        <taxon>Eumycetozoa</taxon>
        <taxon>Dictyostelia</taxon>
        <taxon>Acytosteliales</taxon>
        <taxon>Cavenderiaceae</taxon>
        <taxon>Cavenderia</taxon>
    </lineage>
</organism>
<dbReference type="OMA" id="FKYTFSL"/>
<dbReference type="KEGG" id="dfa:DFA_11840"/>
<feature type="domain" description="Immunity protein Imm33" evidence="2">
    <location>
        <begin position="168"/>
        <end position="259"/>
    </location>
</feature>
<dbReference type="OrthoDB" id="18546at2759"/>
<dbReference type="AlphaFoldDB" id="F4QED0"/>